<accession>A0ABY9G3W8</accession>
<dbReference type="RefSeq" id="WP_305383980.1">
    <property type="nucleotide sequence ID" value="NZ_CP117426.1"/>
</dbReference>
<sequence length="78" mass="8817">MTIDKQKLKDLLWAEVAAWSVSAPDWPAVTQALEEFLGKQTMEEVALELLVENEALRKERDKLAEDKQGLLEDFAGCL</sequence>
<dbReference type="EMBL" id="CP117449">
    <property type="protein sequence ID" value="WLH10335.1"/>
    <property type="molecule type" value="Genomic_DNA"/>
</dbReference>
<keyword evidence="3" id="KW-1185">Reference proteome</keyword>
<evidence type="ECO:0000313" key="3">
    <source>
        <dbReference type="Proteomes" id="UP001230339"/>
    </source>
</evidence>
<organism evidence="2 3">
    <name type="scientific">Pseudomonas hefeiensis</name>
    <dbReference type="NCBI Taxonomy" id="2738125"/>
    <lineage>
        <taxon>Bacteria</taxon>
        <taxon>Pseudomonadati</taxon>
        <taxon>Pseudomonadota</taxon>
        <taxon>Gammaproteobacteria</taxon>
        <taxon>Pseudomonadales</taxon>
        <taxon>Pseudomonadaceae</taxon>
        <taxon>Pseudomonas</taxon>
    </lineage>
</organism>
<evidence type="ECO:0000313" key="2">
    <source>
        <dbReference type="EMBL" id="WLH10335.1"/>
    </source>
</evidence>
<keyword evidence="1" id="KW-0175">Coiled coil</keyword>
<dbReference type="Proteomes" id="UP001230339">
    <property type="component" value="Chromosome"/>
</dbReference>
<evidence type="ECO:0000256" key="1">
    <source>
        <dbReference type="SAM" id="Coils"/>
    </source>
</evidence>
<name>A0ABY9G3W8_9PSED</name>
<gene>
    <name evidence="2" type="ORF">PSH57_15600</name>
</gene>
<proteinExistence type="predicted"/>
<feature type="coiled-coil region" evidence="1">
    <location>
        <begin position="39"/>
        <end position="73"/>
    </location>
</feature>
<protein>
    <submittedName>
        <fullName evidence="2">Uncharacterized protein</fullName>
    </submittedName>
</protein>
<reference evidence="2 3" key="1">
    <citation type="submission" date="2023-02" db="EMBL/GenBank/DDBJ databases">
        <title>Evolution of Hrp T3SS in non-pathogenic Pseudomonas fluorescens.</title>
        <authorList>
            <person name="Liao K."/>
            <person name="Wei H."/>
            <person name="Gu Y."/>
        </authorList>
    </citation>
    <scope>NUCLEOTIDE SEQUENCE [LARGE SCALE GENOMIC DNA]</scope>
    <source>
        <strain evidence="2 3">FP205</strain>
    </source>
</reference>